<dbReference type="EMBL" id="LJZO01000013">
    <property type="protein sequence ID" value="ROV98498.1"/>
    <property type="molecule type" value="Genomic_DNA"/>
</dbReference>
<dbReference type="Gene3D" id="3.40.50.720">
    <property type="entry name" value="NAD(P)-binding Rossmann-like Domain"/>
    <property type="match status" value="1"/>
</dbReference>
<evidence type="ECO:0000313" key="5">
    <source>
        <dbReference type="Proteomes" id="UP000284375"/>
    </source>
</evidence>
<dbReference type="PANTHER" id="PTHR47706">
    <property type="entry name" value="NMRA-LIKE FAMILY PROTEIN"/>
    <property type="match status" value="1"/>
</dbReference>
<dbReference type="GO" id="GO:0016491">
    <property type="term" value="F:oxidoreductase activity"/>
    <property type="evidence" value="ECO:0007669"/>
    <property type="project" value="UniProtKB-KW"/>
</dbReference>
<accession>A0A423W5D3</accession>
<protein>
    <submittedName>
        <fullName evidence="4">Uncharacterized protein</fullName>
    </submittedName>
</protein>
<dbReference type="InterPro" id="IPR051609">
    <property type="entry name" value="NmrA/Isoflavone_reductase-like"/>
</dbReference>
<keyword evidence="3" id="KW-0732">Signal</keyword>
<gene>
    <name evidence="4" type="ORF">VSDG_04237</name>
</gene>
<comment type="caution">
    <text evidence="4">The sequence shown here is derived from an EMBL/GenBank/DDBJ whole genome shotgun (WGS) entry which is preliminary data.</text>
</comment>
<dbReference type="AlphaFoldDB" id="A0A423W5D3"/>
<evidence type="ECO:0000256" key="3">
    <source>
        <dbReference type="SAM" id="SignalP"/>
    </source>
</evidence>
<dbReference type="Proteomes" id="UP000284375">
    <property type="component" value="Unassembled WGS sequence"/>
</dbReference>
<dbReference type="SUPFAM" id="SSF51735">
    <property type="entry name" value="NAD(P)-binding Rossmann-fold domains"/>
    <property type="match status" value="1"/>
</dbReference>
<sequence length="355" mass="38962">MMRIAIAGGGGFAWILAGEIAQTASTVLVLSTREHPEFEPLGAQVAVVDYNNIEELRYTLQGVELVISTISGFPQLNLIDAARRARVRTFVPSEFEGALAGRPTSSDPLGRGSEAALDILQQWAQSNSSPPAMQYTVFSCGVFYERFAPGGLALLNISTGPNVQNSGDYLVDIGNATAEIVEFNAHGGSIVVSMTSVYDVARFVAAAIEVGPNVWPREFKMRGDQLSVRDIVRACNSVRNSRFICLLSTDLSGETLISDAAVRFDVTTHDFQNILAQLDYCFNTGNWQRWYYFQRLLATASGRYTFGRANLNEVIDASEGVDVIPERFVDWLGRVWGPPQPQIQAEFQSNAMQID</sequence>
<keyword evidence="1" id="KW-0521">NADP</keyword>
<dbReference type="PANTHER" id="PTHR47706:SF5">
    <property type="entry name" value="ISOFLAVONE REDUCTASE"/>
    <property type="match status" value="1"/>
</dbReference>
<keyword evidence="5" id="KW-1185">Reference proteome</keyword>
<feature type="signal peptide" evidence="3">
    <location>
        <begin position="1"/>
        <end position="17"/>
    </location>
</feature>
<feature type="chain" id="PRO_5019253968" evidence="3">
    <location>
        <begin position="18"/>
        <end position="355"/>
    </location>
</feature>
<proteinExistence type="predicted"/>
<name>A0A423W5D3_CYTCH</name>
<evidence type="ECO:0000256" key="1">
    <source>
        <dbReference type="ARBA" id="ARBA00022857"/>
    </source>
</evidence>
<organism evidence="4 5">
    <name type="scientific">Cytospora chrysosperma</name>
    <name type="common">Cytospora canker fungus</name>
    <name type="synonym">Sphaeria chrysosperma</name>
    <dbReference type="NCBI Taxonomy" id="252740"/>
    <lineage>
        <taxon>Eukaryota</taxon>
        <taxon>Fungi</taxon>
        <taxon>Dikarya</taxon>
        <taxon>Ascomycota</taxon>
        <taxon>Pezizomycotina</taxon>
        <taxon>Sordariomycetes</taxon>
        <taxon>Sordariomycetidae</taxon>
        <taxon>Diaporthales</taxon>
        <taxon>Cytosporaceae</taxon>
        <taxon>Cytospora</taxon>
    </lineage>
</organism>
<dbReference type="OrthoDB" id="419598at2759"/>
<evidence type="ECO:0000313" key="4">
    <source>
        <dbReference type="EMBL" id="ROV98498.1"/>
    </source>
</evidence>
<reference evidence="4 5" key="1">
    <citation type="submission" date="2015-09" db="EMBL/GenBank/DDBJ databases">
        <title>Host preference determinants of Valsa canker pathogens revealed by comparative genomics.</title>
        <authorList>
            <person name="Yin Z."/>
            <person name="Huang L."/>
        </authorList>
    </citation>
    <scope>NUCLEOTIDE SEQUENCE [LARGE SCALE GENOMIC DNA]</scope>
    <source>
        <strain evidence="4 5">YSFL</strain>
    </source>
</reference>
<evidence type="ECO:0000256" key="2">
    <source>
        <dbReference type="ARBA" id="ARBA00023002"/>
    </source>
</evidence>
<keyword evidence="2" id="KW-0560">Oxidoreductase</keyword>
<dbReference type="InterPro" id="IPR036291">
    <property type="entry name" value="NAD(P)-bd_dom_sf"/>
</dbReference>